<dbReference type="Proteomes" id="UP000800094">
    <property type="component" value="Unassembled WGS sequence"/>
</dbReference>
<organism evidence="11 12">
    <name type="scientific">Trematosphaeria pertusa</name>
    <dbReference type="NCBI Taxonomy" id="390896"/>
    <lineage>
        <taxon>Eukaryota</taxon>
        <taxon>Fungi</taxon>
        <taxon>Dikarya</taxon>
        <taxon>Ascomycota</taxon>
        <taxon>Pezizomycotina</taxon>
        <taxon>Dothideomycetes</taxon>
        <taxon>Pleosporomycetidae</taxon>
        <taxon>Pleosporales</taxon>
        <taxon>Massarineae</taxon>
        <taxon>Trematosphaeriaceae</taxon>
        <taxon>Trematosphaeria</taxon>
    </lineage>
</organism>
<sequence length="304" mass="33705">MCTKTVSLKKFSCGDEKEETVNFEPCGEMTKEGHEVKVITLGSKRRLPYIGSTSHFFGAGDGVVVKSPMKIWEANANRRALEAKNAEAIDMERQILERLGHHPRIVPYLGAYGSSSIKLSEASNGTLQAYLEKHNSIIGERLRYKWCIELAEGFAFIHSKGVIHSDMRLDNVLVNAKLGLWLCDFGGSTCDALGLNGGHFPDDPFFDPRLGFVSTPATDIFSLGTLLFVILTGHLPFGTGLKGEPFANWRAYEEHVNERFKAGEFPDVAGLTGGNVIWRCWHHKDFGFKTADDVVVVLKSQLLK</sequence>
<dbReference type="EC" id="2.7.11.1" evidence="3"/>
<evidence type="ECO:0000256" key="6">
    <source>
        <dbReference type="ARBA" id="ARBA00030980"/>
    </source>
</evidence>
<dbReference type="Gene3D" id="1.10.510.10">
    <property type="entry name" value="Transferase(Phosphotransferase) domain 1"/>
    <property type="match status" value="1"/>
</dbReference>
<keyword evidence="11" id="KW-0808">Transferase</keyword>
<dbReference type="PROSITE" id="PS50011">
    <property type="entry name" value="PROTEIN_KINASE_DOM"/>
    <property type="match status" value="1"/>
</dbReference>
<dbReference type="AlphaFoldDB" id="A0A6A6HQL1"/>
<dbReference type="InterPro" id="IPR050167">
    <property type="entry name" value="Ser_Thr_protein_kinase"/>
</dbReference>
<reference evidence="11" key="1">
    <citation type="journal article" date="2020" name="Stud. Mycol.">
        <title>101 Dothideomycetes genomes: a test case for predicting lifestyles and emergence of pathogens.</title>
        <authorList>
            <person name="Haridas S."/>
            <person name="Albert R."/>
            <person name="Binder M."/>
            <person name="Bloem J."/>
            <person name="Labutti K."/>
            <person name="Salamov A."/>
            <person name="Andreopoulos B."/>
            <person name="Baker S."/>
            <person name="Barry K."/>
            <person name="Bills G."/>
            <person name="Bluhm B."/>
            <person name="Cannon C."/>
            <person name="Castanera R."/>
            <person name="Culley D."/>
            <person name="Daum C."/>
            <person name="Ezra D."/>
            <person name="Gonzalez J."/>
            <person name="Henrissat B."/>
            <person name="Kuo A."/>
            <person name="Liang C."/>
            <person name="Lipzen A."/>
            <person name="Lutzoni F."/>
            <person name="Magnuson J."/>
            <person name="Mondo S."/>
            <person name="Nolan M."/>
            <person name="Ohm R."/>
            <person name="Pangilinan J."/>
            <person name="Park H.-J."/>
            <person name="Ramirez L."/>
            <person name="Alfaro M."/>
            <person name="Sun H."/>
            <person name="Tritt A."/>
            <person name="Yoshinaga Y."/>
            <person name="Zwiers L.-H."/>
            <person name="Turgeon B."/>
            <person name="Goodwin S."/>
            <person name="Spatafora J."/>
            <person name="Crous P."/>
            <person name="Grigoriev I."/>
        </authorList>
    </citation>
    <scope>NUCLEOTIDE SEQUENCE</scope>
    <source>
        <strain evidence="11">CBS 122368</strain>
    </source>
</reference>
<name>A0A6A6HQL1_9PLEO</name>
<dbReference type="GO" id="GO:0005524">
    <property type="term" value="F:ATP binding"/>
    <property type="evidence" value="ECO:0007669"/>
    <property type="project" value="InterPro"/>
</dbReference>
<protein>
    <recommendedName>
        <fullName evidence="5">EKC/KEOPS complex subunit BUD32</fullName>
        <ecNumber evidence="3">2.7.11.1</ecNumber>
    </recommendedName>
    <alternativeName>
        <fullName evidence="6 7">Atypical Serine/threonine protein kinase BUD32</fullName>
    </alternativeName>
    <alternativeName>
        <fullName evidence="4">EKC/KEOPS complex subunit bud32</fullName>
    </alternativeName>
</protein>
<accession>A0A6A6HQL1</accession>
<comment type="catalytic activity">
    <reaction evidence="8">
        <text>L-threonyl-[protein] + ATP = O-phospho-L-threonyl-[protein] + ADP + H(+)</text>
        <dbReference type="Rhea" id="RHEA:46608"/>
        <dbReference type="Rhea" id="RHEA-COMP:11060"/>
        <dbReference type="Rhea" id="RHEA-COMP:11605"/>
        <dbReference type="ChEBI" id="CHEBI:15378"/>
        <dbReference type="ChEBI" id="CHEBI:30013"/>
        <dbReference type="ChEBI" id="CHEBI:30616"/>
        <dbReference type="ChEBI" id="CHEBI:61977"/>
        <dbReference type="ChEBI" id="CHEBI:456216"/>
        <dbReference type="EC" id="2.7.11.1"/>
    </reaction>
</comment>
<dbReference type="CDD" id="cd00180">
    <property type="entry name" value="PKc"/>
    <property type="match status" value="1"/>
</dbReference>
<dbReference type="Pfam" id="PF00069">
    <property type="entry name" value="Pkinase"/>
    <property type="match status" value="1"/>
</dbReference>
<keyword evidence="11" id="KW-0418">Kinase</keyword>
<dbReference type="InterPro" id="IPR011009">
    <property type="entry name" value="Kinase-like_dom_sf"/>
</dbReference>
<dbReference type="GO" id="GO:0007165">
    <property type="term" value="P:signal transduction"/>
    <property type="evidence" value="ECO:0007669"/>
    <property type="project" value="TreeGrafter"/>
</dbReference>
<gene>
    <name evidence="11" type="ORF">BU26DRAFT_545025</name>
</gene>
<evidence type="ECO:0000256" key="4">
    <source>
        <dbReference type="ARBA" id="ARBA00013948"/>
    </source>
</evidence>
<dbReference type="InterPro" id="IPR008266">
    <property type="entry name" value="Tyr_kinase_AS"/>
</dbReference>
<dbReference type="InterPro" id="IPR000719">
    <property type="entry name" value="Prot_kinase_dom"/>
</dbReference>
<dbReference type="GO" id="GO:0005737">
    <property type="term" value="C:cytoplasm"/>
    <property type="evidence" value="ECO:0007669"/>
    <property type="project" value="TreeGrafter"/>
</dbReference>
<dbReference type="SUPFAM" id="SSF56112">
    <property type="entry name" value="Protein kinase-like (PK-like)"/>
    <property type="match status" value="1"/>
</dbReference>
<dbReference type="EMBL" id="ML987218">
    <property type="protein sequence ID" value="KAF2240425.1"/>
    <property type="molecule type" value="Genomic_DNA"/>
</dbReference>
<dbReference type="GO" id="GO:0004674">
    <property type="term" value="F:protein serine/threonine kinase activity"/>
    <property type="evidence" value="ECO:0007669"/>
    <property type="project" value="UniProtKB-EC"/>
</dbReference>
<dbReference type="PANTHER" id="PTHR23257">
    <property type="entry name" value="SERINE-THREONINE PROTEIN KINASE"/>
    <property type="match status" value="1"/>
</dbReference>
<comment type="function">
    <text evidence="1">Component of the EKC/KEOPS complex that is required for the formation of a threonylcarbamoyl group on adenosine at position 37 (t(6)A37) in tRNAs that read codons beginning with adenine. The complex is probably involved in the transfer of the threonylcarbamoyl moiety of threonylcarbamoyl-AMP (TC-AMP) to the N6 group of A37. BUD32 has ATPase activity in the context of the EKC/KEOPS complex and likely plays a supporting role to the catalytic subunit KAE1. The EKC/KEOPS complex also promotes both telomere uncapping and telomere elongation. The complex is required for efficient recruitment of transcriptional coactivators.</text>
</comment>
<evidence type="ECO:0000256" key="5">
    <source>
        <dbReference type="ARBA" id="ARBA00019973"/>
    </source>
</evidence>
<evidence type="ECO:0000256" key="8">
    <source>
        <dbReference type="ARBA" id="ARBA00047899"/>
    </source>
</evidence>
<feature type="domain" description="Protein kinase" evidence="10">
    <location>
        <begin position="33"/>
        <end position="304"/>
    </location>
</feature>
<dbReference type="OrthoDB" id="1668230at2759"/>
<evidence type="ECO:0000256" key="9">
    <source>
        <dbReference type="ARBA" id="ARBA00048679"/>
    </source>
</evidence>
<evidence type="ECO:0000313" key="11">
    <source>
        <dbReference type="EMBL" id="KAF2240425.1"/>
    </source>
</evidence>
<evidence type="ECO:0000313" key="12">
    <source>
        <dbReference type="Proteomes" id="UP000800094"/>
    </source>
</evidence>
<evidence type="ECO:0000259" key="10">
    <source>
        <dbReference type="PROSITE" id="PS50011"/>
    </source>
</evidence>
<evidence type="ECO:0000256" key="2">
    <source>
        <dbReference type="ARBA" id="ARBA00011534"/>
    </source>
</evidence>
<comment type="catalytic activity">
    <reaction evidence="9">
        <text>L-seryl-[protein] + ATP = O-phospho-L-seryl-[protein] + ADP + H(+)</text>
        <dbReference type="Rhea" id="RHEA:17989"/>
        <dbReference type="Rhea" id="RHEA-COMP:9863"/>
        <dbReference type="Rhea" id="RHEA-COMP:11604"/>
        <dbReference type="ChEBI" id="CHEBI:15378"/>
        <dbReference type="ChEBI" id="CHEBI:29999"/>
        <dbReference type="ChEBI" id="CHEBI:30616"/>
        <dbReference type="ChEBI" id="CHEBI:83421"/>
        <dbReference type="ChEBI" id="CHEBI:456216"/>
        <dbReference type="EC" id="2.7.11.1"/>
    </reaction>
</comment>
<keyword evidence="12" id="KW-1185">Reference proteome</keyword>
<dbReference type="PROSITE" id="PS00109">
    <property type="entry name" value="PROTEIN_KINASE_TYR"/>
    <property type="match status" value="1"/>
</dbReference>
<dbReference type="GeneID" id="54585097"/>
<dbReference type="RefSeq" id="XP_033675429.1">
    <property type="nucleotide sequence ID" value="XM_033831767.1"/>
</dbReference>
<evidence type="ECO:0000256" key="3">
    <source>
        <dbReference type="ARBA" id="ARBA00012513"/>
    </source>
</evidence>
<evidence type="ECO:0000256" key="7">
    <source>
        <dbReference type="ARBA" id="ARBA00033194"/>
    </source>
</evidence>
<evidence type="ECO:0000256" key="1">
    <source>
        <dbReference type="ARBA" id="ARBA00003747"/>
    </source>
</evidence>
<proteinExistence type="predicted"/>
<comment type="subunit">
    <text evidence="2">Component of the EKC/KEOPS complex composed of at least BUD32, CGI121, GON7, KAE1 and PCC1; the whole complex dimerizes.</text>
</comment>